<evidence type="ECO:0000313" key="2">
    <source>
        <dbReference type="EMBL" id="PPQ72370.1"/>
    </source>
</evidence>
<dbReference type="Proteomes" id="UP000284706">
    <property type="component" value="Unassembled WGS sequence"/>
</dbReference>
<sequence length="112" mass="12166">MIAAISGVPSSDLQCTPASTTTPASSASSLYWTSSHGSVIRRAMHSSSKVVERKSGGSSRSIFSEDSPMSWDLALTETDGMDLWKNLVLLDFAELGRCFWDSAFFKCVPHRS</sequence>
<dbReference type="AlphaFoldDB" id="A0A409W1J0"/>
<name>A0A409W1J0_9AGAR</name>
<gene>
    <name evidence="2" type="ORF">CVT26_007331</name>
</gene>
<evidence type="ECO:0000256" key="1">
    <source>
        <dbReference type="SAM" id="MobiDB-lite"/>
    </source>
</evidence>
<reference evidence="2 3" key="1">
    <citation type="journal article" date="2018" name="Evol. Lett.">
        <title>Horizontal gene cluster transfer increased hallucinogenic mushroom diversity.</title>
        <authorList>
            <person name="Reynolds H.T."/>
            <person name="Vijayakumar V."/>
            <person name="Gluck-Thaler E."/>
            <person name="Korotkin H.B."/>
            <person name="Matheny P.B."/>
            <person name="Slot J.C."/>
        </authorList>
    </citation>
    <scope>NUCLEOTIDE SEQUENCE [LARGE SCALE GENOMIC DNA]</scope>
    <source>
        <strain evidence="2 3">SRW20</strain>
    </source>
</reference>
<dbReference type="InParanoid" id="A0A409W1J0"/>
<feature type="region of interest" description="Disordered" evidence="1">
    <location>
        <begin position="1"/>
        <end position="29"/>
    </location>
</feature>
<dbReference type="EMBL" id="NHYE01005461">
    <property type="protein sequence ID" value="PPQ72370.1"/>
    <property type="molecule type" value="Genomic_DNA"/>
</dbReference>
<evidence type="ECO:0000313" key="3">
    <source>
        <dbReference type="Proteomes" id="UP000284706"/>
    </source>
</evidence>
<protein>
    <submittedName>
        <fullName evidence="2">Uncharacterized protein</fullName>
    </submittedName>
</protein>
<keyword evidence="3" id="KW-1185">Reference proteome</keyword>
<comment type="caution">
    <text evidence="2">The sequence shown here is derived from an EMBL/GenBank/DDBJ whole genome shotgun (WGS) entry which is preliminary data.</text>
</comment>
<organism evidence="2 3">
    <name type="scientific">Gymnopilus dilepis</name>
    <dbReference type="NCBI Taxonomy" id="231916"/>
    <lineage>
        <taxon>Eukaryota</taxon>
        <taxon>Fungi</taxon>
        <taxon>Dikarya</taxon>
        <taxon>Basidiomycota</taxon>
        <taxon>Agaricomycotina</taxon>
        <taxon>Agaricomycetes</taxon>
        <taxon>Agaricomycetidae</taxon>
        <taxon>Agaricales</taxon>
        <taxon>Agaricineae</taxon>
        <taxon>Hymenogastraceae</taxon>
        <taxon>Gymnopilus</taxon>
    </lineage>
</organism>
<feature type="compositionally biased region" description="Low complexity" evidence="1">
    <location>
        <begin position="16"/>
        <end position="29"/>
    </location>
</feature>
<proteinExistence type="predicted"/>
<accession>A0A409W1J0</accession>